<accession>A0A7T0M4K8</accession>
<reference evidence="2" key="1">
    <citation type="submission" date="2020-05" db="EMBL/GenBank/DDBJ databases">
        <title>Characterization and comparative analysis of mitochondrial genomes of the highly differentiated ciliated protists shed light on the diversity and evolution of the linear molecular architecture.</title>
        <authorList>
            <person name="Zhang T."/>
            <person name="Li C."/>
            <person name="Zhang X."/>
            <person name="Wang C."/>
            <person name="Roger A.J."/>
            <person name="Song W."/>
            <person name="Gao F."/>
        </authorList>
    </citation>
    <scope>NUCLEOTIDE SEQUENCE</scope>
</reference>
<keyword evidence="1" id="KW-0472">Membrane</keyword>
<keyword evidence="1" id="KW-0812">Transmembrane</keyword>
<dbReference type="EMBL" id="MT471315">
    <property type="protein sequence ID" value="QPL15925.1"/>
    <property type="molecule type" value="Genomic_DNA"/>
</dbReference>
<sequence length="115" mass="14646">MLLNFYRYKILFKNPSQRSINNKYVINFNLKSYKTFFVINKHNFLIKKFTKTLIPITFFSIFSYPIITFFYFYMKLNFFYFYMKFFYYNFFMKQFISQQSIKFNIQNTNFYKFLY</sequence>
<organism evidence="2">
    <name type="scientific">Strombidium sp</name>
    <dbReference type="NCBI Taxonomy" id="181122"/>
    <lineage>
        <taxon>Eukaryota</taxon>
        <taxon>Sar</taxon>
        <taxon>Alveolata</taxon>
        <taxon>Ciliophora</taxon>
        <taxon>Intramacronucleata</taxon>
        <taxon>Spirotrichea</taxon>
        <taxon>Oligotrichia</taxon>
        <taxon>Strombidiidae</taxon>
        <taxon>Strombidium</taxon>
    </lineage>
</organism>
<evidence type="ECO:0000313" key="2">
    <source>
        <dbReference type="EMBL" id="QPL15925.1"/>
    </source>
</evidence>
<dbReference type="AlphaFoldDB" id="A0A7T0M4K8"/>
<gene>
    <name evidence="2" type="primary">orf_s7</name>
</gene>
<feature type="transmembrane region" description="Helical" evidence="1">
    <location>
        <begin position="53"/>
        <end position="73"/>
    </location>
</feature>
<keyword evidence="2" id="KW-0496">Mitochondrion</keyword>
<keyword evidence="1" id="KW-1133">Transmembrane helix</keyword>
<evidence type="ECO:0000256" key="1">
    <source>
        <dbReference type="SAM" id="Phobius"/>
    </source>
</evidence>
<protein>
    <submittedName>
        <fullName evidence="2">Uncharacterized protein</fullName>
    </submittedName>
</protein>
<geneLocation type="mitochondrion" evidence="2"/>
<name>A0A7T0M4K8_9SPIT</name>
<proteinExistence type="predicted"/>